<sequence>MNKKLFLITGDTHGDLNLIRFKKAKELNPDYLIVTGDFGYIFDGGEDEEKALNEMEKFNFNILFVDGNHENFDLLNKYPITEWNGGLVQKIRNNVIRLRRGEIYTIEGKTFFTFGGAKSIDIYNRFKGINYWEEESPTSEEMQYGIENLKKVNNNVDYIITHTCASSTLKEIMKYFFDDDLSTYFEFLKHNYNIKFKTWYFGHLHYDIKINEKEVCLYKNILELK</sequence>
<organism evidence="2 3">
    <name type="scientific">Clostridium perfringens</name>
    <dbReference type="NCBI Taxonomy" id="1502"/>
    <lineage>
        <taxon>Bacteria</taxon>
        <taxon>Bacillati</taxon>
        <taxon>Bacillota</taxon>
        <taxon>Clostridia</taxon>
        <taxon>Eubacteriales</taxon>
        <taxon>Clostridiaceae</taxon>
        <taxon>Clostridium</taxon>
    </lineage>
</organism>
<protein>
    <submittedName>
        <fullName evidence="2">Putative phosphodiesterase</fullName>
    </submittedName>
</protein>
<reference evidence="2 3" key="1">
    <citation type="journal article" date="2016" name="PLoS ONE">
        <title>Plasmid Characterization and Chromosome Analysis of Two netF+ Clostridium perfringens Isolates Associated with Foal and Canine Necrotizing Enteritis.</title>
        <authorList>
            <person name="Mehdizadeh Gohari I."/>
            <person name="Kropinski A.M."/>
            <person name="Weese S.J."/>
            <person name="Parreira V.R."/>
            <person name="Whitehead A.E."/>
            <person name="Boerlin P."/>
            <person name="Prescott J.F."/>
        </authorList>
    </citation>
    <scope>NUCLEOTIDE SEQUENCE [LARGE SCALE GENOMIC DNA]</scope>
    <source>
        <strain evidence="2 3">JP838</strain>
        <plasmid evidence="3">Plasmid pJFP838A</plasmid>
    </source>
</reference>
<dbReference type="InterPro" id="IPR004843">
    <property type="entry name" value="Calcineurin-like_PHP"/>
</dbReference>
<dbReference type="PATRIC" id="fig|1502.177.peg.3586"/>
<dbReference type="GO" id="GO:0016787">
    <property type="term" value="F:hydrolase activity"/>
    <property type="evidence" value="ECO:0007669"/>
    <property type="project" value="InterPro"/>
</dbReference>
<dbReference type="OrthoDB" id="9787800at2"/>
<gene>
    <name evidence="2" type="ORF">JFP838_pA0376</name>
</gene>
<geneLocation type="plasmid" evidence="2 3">
    <name>pJFP838A</name>
</geneLocation>
<dbReference type="InterPro" id="IPR029052">
    <property type="entry name" value="Metallo-depent_PP-like"/>
</dbReference>
<evidence type="ECO:0000313" key="2">
    <source>
        <dbReference type="EMBL" id="AMN31292.1"/>
    </source>
</evidence>
<evidence type="ECO:0000313" key="3">
    <source>
        <dbReference type="Proteomes" id="UP000070260"/>
    </source>
</evidence>
<dbReference type="Pfam" id="PF00149">
    <property type="entry name" value="Metallophos"/>
    <property type="match status" value="1"/>
</dbReference>
<dbReference type="EMBL" id="CP013615">
    <property type="protein sequence ID" value="AMN31292.1"/>
    <property type="molecule type" value="Genomic_DNA"/>
</dbReference>
<dbReference type="AlphaFoldDB" id="A0A140GRY3"/>
<feature type="domain" description="Calcineurin-like phosphoesterase" evidence="1">
    <location>
        <begin position="6"/>
        <end position="206"/>
    </location>
</feature>
<keyword evidence="2" id="KW-0614">Plasmid</keyword>
<dbReference type="RefSeq" id="WP_061429876.1">
    <property type="nucleotide sequence ID" value="NZ_CP013615.1"/>
</dbReference>
<dbReference type="SUPFAM" id="SSF56300">
    <property type="entry name" value="Metallo-dependent phosphatases"/>
    <property type="match status" value="1"/>
</dbReference>
<dbReference type="CDD" id="cd00838">
    <property type="entry name" value="MPP_superfamily"/>
    <property type="match status" value="1"/>
</dbReference>
<accession>A0A140GRY3</accession>
<dbReference type="Proteomes" id="UP000070260">
    <property type="component" value="Plasmid pJFP838A"/>
</dbReference>
<dbReference type="Gene3D" id="3.60.21.10">
    <property type="match status" value="1"/>
</dbReference>
<proteinExistence type="predicted"/>
<evidence type="ECO:0000259" key="1">
    <source>
        <dbReference type="Pfam" id="PF00149"/>
    </source>
</evidence>
<name>A0A140GRY3_CLOPF</name>